<dbReference type="InterPro" id="IPR036866">
    <property type="entry name" value="RibonucZ/Hydroxyglut_hydro"/>
</dbReference>
<dbReference type="Proteomes" id="UP000241434">
    <property type="component" value="Unassembled WGS sequence"/>
</dbReference>
<gene>
    <name evidence="2" type="ORF">UF10_05165</name>
</gene>
<name>A0A2P7Q0E5_9FIRM</name>
<dbReference type="AlphaFoldDB" id="A0A2P7Q0E5"/>
<sequence length="274" mass="30963">MKRFLKNILCLLSCFILISCSSPKEELEIDLIDVGQGDSILVKTSDNKSLLIDSGDEDFARNVIRDLKINKIKKLDYILLTHSDSDHSGGASKLLDEINAETILLSREEKSNPIIENILKKSIDYNIKIKYLKADDSFNLGEFTSIYILSPSSISSDPNQNSLVFLMKYDNYSFLFTGDADSSIEKNILSKYNLEHCNFLKVAHHGSKTSSSEEFISTISPDISVISCGYKNKYGHPNEETIASLEKYNSKIYRTDLDGDIKFYFNKEGIFLSK</sequence>
<proteinExistence type="predicted"/>
<evidence type="ECO:0000259" key="1">
    <source>
        <dbReference type="SMART" id="SM00849"/>
    </source>
</evidence>
<organism evidence="2 3">
    <name type="scientific">Peptostreptococcus russellii</name>
    <dbReference type="NCBI Taxonomy" id="215200"/>
    <lineage>
        <taxon>Bacteria</taxon>
        <taxon>Bacillati</taxon>
        <taxon>Bacillota</taxon>
        <taxon>Clostridia</taxon>
        <taxon>Peptostreptococcales</taxon>
        <taxon>Peptostreptococcaceae</taxon>
        <taxon>Peptostreptococcus</taxon>
    </lineage>
</organism>
<dbReference type="Pfam" id="PF00753">
    <property type="entry name" value="Lactamase_B"/>
    <property type="match status" value="1"/>
</dbReference>
<dbReference type="CDD" id="cd07731">
    <property type="entry name" value="ComA-like_MBL-fold"/>
    <property type="match status" value="1"/>
</dbReference>
<reference evidence="2" key="1">
    <citation type="thesis" date="2015" institute="Rutgers" country="The State University of New Jersey, 14 College Farm Rd., New Brunswick, NJ, USA">
        <title>Ammonia toxicity in bacteria and its implications for treatment of and resource recovery from highly nitrogenous organic wastes.</title>
        <authorList>
            <person name="Luther A.K."/>
        </authorList>
    </citation>
    <scope>NUCLEOTIDE SEQUENCE</scope>
    <source>
        <strain evidence="2">RT-10B</strain>
    </source>
</reference>
<dbReference type="InterPro" id="IPR052159">
    <property type="entry name" value="Competence_DNA_uptake"/>
</dbReference>
<dbReference type="PANTHER" id="PTHR30619:SF1">
    <property type="entry name" value="RECOMBINATION PROTEIN 2"/>
    <property type="match status" value="1"/>
</dbReference>
<evidence type="ECO:0000313" key="3">
    <source>
        <dbReference type="Proteomes" id="UP000241434"/>
    </source>
</evidence>
<dbReference type="PANTHER" id="PTHR30619">
    <property type="entry name" value="DNA INTERNALIZATION/COMPETENCE PROTEIN COMEC/REC2"/>
    <property type="match status" value="1"/>
</dbReference>
<dbReference type="InterPro" id="IPR035681">
    <property type="entry name" value="ComA-like_MBL"/>
</dbReference>
<feature type="domain" description="Metallo-beta-lactamase" evidence="1">
    <location>
        <begin position="36"/>
        <end position="230"/>
    </location>
</feature>
<dbReference type="EMBL" id="JYGE01000004">
    <property type="protein sequence ID" value="PSJ31444.1"/>
    <property type="molecule type" value="Genomic_DNA"/>
</dbReference>
<dbReference type="SUPFAM" id="SSF56281">
    <property type="entry name" value="Metallo-hydrolase/oxidoreductase"/>
    <property type="match status" value="1"/>
</dbReference>
<dbReference type="InterPro" id="IPR001279">
    <property type="entry name" value="Metallo-B-lactamas"/>
</dbReference>
<accession>A0A2P7Q0E5</accession>
<dbReference type="Gene3D" id="3.60.15.10">
    <property type="entry name" value="Ribonuclease Z/Hydroxyacylglutathione hydrolase-like"/>
    <property type="match status" value="1"/>
</dbReference>
<protein>
    <recommendedName>
        <fullName evidence="1">Metallo-beta-lactamase domain-containing protein</fullName>
    </recommendedName>
</protein>
<dbReference type="SMART" id="SM00849">
    <property type="entry name" value="Lactamase_B"/>
    <property type="match status" value="1"/>
</dbReference>
<evidence type="ECO:0000313" key="2">
    <source>
        <dbReference type="EMBL" id="PSJ31444.1"/>
    </source>
</evidence>
<keyword evidence="3" id="KW-1185">Reference proteome</keyword>
<dbReference type="PROSITE" id="PS51257">
    <property type="entry name" value="PROKAR_LIPOPROTEIN"/>
    <property type="match status" value="1"/>
</dbReference>
<comment type="caution">
    <text evidence="2">The sequence shown here is derived from an EMBL/GenBank/DDBJ whole genome shotgun (WGS) entry which is preliminary data.</text>
</comment>